<comment type="subcellular location">
    <subcellularLocation>
        <location evidence="1">Cell membrane</location>
        <topology evidence="1">Multi-pass membrane protein</topology>
    </subcellularLocation>
</comment>
<dbReference type="Gene3D" id="1.10.3720.10">
    <property type="entry name" value="MetI-like"/>
    <property type="match status" value="1"/>
</dbReference>
<dbReference type="Pfam" id="PF00528">
    <property type="entry name" value="BPD_transp_1"/>
    <property type="match status" value="1"/>
</dbReference>
<feature type="transmembrane region" description="Helical" evidence="7">
    <location>
        <begin position="130"/>
        <end position="147"/>
    </location>
</feature>
<feature type="transmembrane region" description="Helical" evidence="7">
    <location>
        <begin position="182"/>
        <end position="211"/>
    </location>
</feature>
<evidence type="ECO:0000259" key="8">
    <source>
        <dbReference type="PROSITE" id="PS50928"/>
    </source>
</evidence>
<dbReference type="EMBL" id="UINC01004068">
    <property type="protein sequence ID" value="SVA11533.1"/>
    <property type="molecule type" value="Genomic_DNA"/>
</dbReference>
<dbReference type="PANTHER" id="PTHR43386">
    <property type="entry name" value="OLIGOPEPTIDE TRANSPORT SYSTEM PERMEASE PROTEIN APPC"/>
    <property type="match status" value="1"/>
</dbReference>
<evidence type="ECO:0000256" key="5">
    <source>
        <dbReference type="ARBA" id="ARBA00022989"/>
    </source>
</evidence>
<evidence type="ECO:0000313" key="9">
    <source>
        <dbReference type="EMBL" id="SVA11533.1"/>
    </source>
</evidence>
<feature type="transmembrane region" description="Helical" evidence="7">
    <location>
        <begin position="231"/>
        <end position="254"/>
    </location>
</feature>
<dbReference type="Pfam" id="PF12911">
    <property type="entry name" value="OppC_N"/>
    <property type="match status" value="1"/>
</dbReference>
<evidence type="ECO:0000256" key="3">
    <source>
        <dbReference type="ARBA" id="ARBA00022475"/>
    </source>
</evidence>
<proteinExistence type="predicted"/>
<keyword evidence="3" id="KW-1003">Cell membrane</keyword>
<keyword evidence="2" id="KW-0813">Transport</keyword>
<dbReference type="InterPro" id="IPR000515">
    <property type="entry name" value="MetI-like"/>
</dbReference>
<feature type="transmembrane region" description="Helical" evidence="7">
    <location>
        <begin position="67"/>
        <end position="92"/>
    </location>
</feature>
<protein>
    <recommendedName>
        <fullName evidence="8">ABC transmembrane type-1 domain-containing protein</fullName>
    </recommendedName>
</protein>
<accession>A0A381TC99</accession>
<sequence>MNTSFKISSGFLFIIFLVSLLAPWVAPYSYQEQDTLNILAFPGVEHFLGTDRLGRDLLSRMIYGARVSLFVGVFSTLIALVIGTVYGTISAYVGGKTDNLMMRVVDVVFALPDLLMIILITVLMGRGVTGVFIALTMVSWVTIARLVRGEVLRIKEYPFILAAKALGASHFRIMLREIFPNILGILVVTLSFRIPVAILAESTLSFIGLGIAPPASSWGTLASDGWTAIKFYPHLILFPSLAIFFTILSFNFLGEGLREYLDPRAQIDKR</sequence>
<dbReference type="PANTHER" id="PTHR43386:SF1">
    <property type="entry name" value="D,D-DIPEPTIDE TRANSPORT SYSTEM PERMEASE PROTEIN DDPC-RELATED"/>
    <property type="match status" value="1"/>
</dbReference>
<name>A0A381TC99_9ZZZZ</name>
<dbReference type="AlphaFoldDB" id="A0A381TC99"/>
<evidence type="ECO:0000256" key="6">
    <source>
        <dbReference type="ARBA" id="ARBA00023136"/>
    </source>
</evidence>
<feature type="transmembrane region" description="Helical" evidence="7">
    <location>
        <begin position="104"/>
        <end position="124"/>
    </location>
</feature>
<feature type="transmembrane region" description="Helical" evidence="7">
    <location>
        <begin position="7"/>
        <end position="26"/>
    </location>
</feature>
<keyword evidence="5 7" id="KW-1133">Transmembrane helix</keyword>
<gene>
    <name evidence="9" type="ORF">METZ01_LOCUS64387</name>
</gene>
<dbReference type="PROSITE" id="PS50928">
    <property type="entry name" value="ABC_TM1"/>
    <property type="match status" value="1"/>
</dbReference>
<keyword evidence="4 7" id="KW-0812">Transmembrane</keyword>
<keyword evidence="6 7" id="KW-0472">Membrane</keyword>
<dbReference type="InterPro" id="IPR050366">
    <property type="entry name" value="BP-dependent_transpt_permease"/>
</dbReference>
<dbReference type="CDD" id="cd06261">
    <property type="entry name" value="TM_PBP2"/>
    <property type="match status" value="1"/>
</dbReference>
<evidence type="ECO:0000256" key="7">
    <source>
        <dbReference type="SAM" id="Phobius"/>
    </source>
</evidence>
<feature type="domain" description="ABC transmembrane type-1" evidence="8">
    <location>
        <begin position="65"/>
        <end position="254"/>
    </location>
</feature>
<reference evidence="9" key="1">
    <citation type="submission" date="2018-05" db="EMBL/GenBank/DDBJ databases">
        <authorList>
            <person name="Lanie J.A."/>
            <person name="Ng W.-L."/>
            <person name="Kazmierczak K.M."/>
            <person name="Andrzejewski T.M."/>
            <person name="Davidsen T.M."/>
            <person name="Wayne K.J."/>
            <person name="Tettelin H."/>
            <person name="Glass J.I."/>
            <person name="Rusch D."/>
            <person name="Podicherti R."/>
            <person name="Tsui H.-C.T."/>
            <person name="Winkler M.E."/>
        </authorList>
    </citation>
    <scope>NUCLEOTIDE SEQUENCE</scope>
</reference>
<evidence type="ECO:0000256" key="1">
    <source>
        <dbReference type="ARBA" id="ARBA00004651"/>
    </source>
</evidence>
<dbReference type="InterPro" id="IPR025966">
    <property type="entry name" value="OppC_N"/>
</dbReference>
<dbReference type="GO" id="GO:0005886">
    <property type="term" value="C:plasma membrane"/>
    <property type="evidence" value="ECO:0007669"/>
    <property type="project" value="UniProtKB-SubCell"/>
</dbReference>
<evidence type="ECO:0000256" key="4">
    <source>
        <dbReference type="ARBA" id="ARBA00022692"/>
    </source>
</evidence>
<evidence type="ECO:0000256" key="2">
    <source>
        <dbReference type="ARBA" id="ARBA00022448"/>
    </source>
</evidence>
<dbReference type="GO" id="GO:0055085">
    <property type="term" value="P:transmembrane transport"/>
    <property type="evidence" value="ECO:0007669"/>
    <property type="project" value="InterPro"/>
</dbReference>
<dbReference type="SUPFAM" id="SSF161098">
    <property type="entry name" value="MetI-like"/>
    <property type="match status" value="1"/>
</dbReference>
<dbReference type="InterPro" id="IPR035906">
    <property type="entry name" value="MetI-like_sf"/>
</dbReference>
<organism evidence="9">
    <name type="scientific">marine metagenome</name>
    <dbReference type="NCBI Taxonomy" id="408172"/>
    <lineage>
        <taxon>unclassified sequences</taxon>
        <taxon>metagenomes</taxon>
        <taxon>ecological metagenomes</taxon>
    </lineage>
</organism>